<evidence type="ECO:0000256" key="5">
    <source>
        <dbReference type="ARBA" id="ARBA00038359"/>
    </source>
</evidence>
<feature type="transmembrane region" description="Helical" evidence="6">
    <location>
        <begin position="12"/>
        <end position="32"/>
    </location>
</feature>
<sequence length="169" mass="18519">MSLDTAYAAETRVPGIFLGLILPASLAAPFVLGRLSTRAIITRNWGTDDTVICISWILSIAGVILGSLLTKYGFGHHTMFFKVSWIAPTGKLTFLGGILFQTVVCFTKLGMCLSYLRIFEDRRSRVLLLSIMAFLVASGITTVCMIVFRCSPVSAQWMPQLGSCMQHSC</sequence>
<dbReference type="Pfam" id="PF20684">
    <property type="entry name" value="Fung_rhodopsin"/>
    <property type="match status" value="1"/>
</dbReference>
<gene>
    <name evidence="8" type="ORF">K444DRAFT_704456</name>
</gene>
<evidence type="ECO:0000313" key="8">
    <source>
        <dbReference type="EMBL" id="PMD52930.1"/>
    </source>
</evidence>
<keyword evidence="2 6" id="KW-0812">Transmembrane</keyword>
<evidence type="ECO:0000256" key="6">
    <source>
        <dbReference type="SAM" id="Phobius"/>
    </source>
</evidence>
<comment type="subcellular location">
    <subcellularLocation>
        <location evidence="1">Membrane</location>
        <topology evidence="1">Multi-pass membrane protein</topology>
    </subcellularLocation>
</comment>
<dbReference type="PANTHER" id="PTHR33048:SF108">
    <property type="entry name" value="INTEGRAL MEMBRANE PROTEIN"/>
    <property type="match status" value="1"/>
</dbReference>
<dbReference type="PANTHER" id="PTHR33048">
    <property type="entry name" value="PTH11-LIKE INTEGRAL MEMBRANE PROTEIN (AFU_ORTHOLOGUE AFUA_5G11245)"/>
    <property type="match status" value="1"/>
</dbReference>
<dbReference type="InParanoid" id="A0A2J6SQA7"/>
<evidence type="ECO:0000256" key="1">
    <source>
        <dbReference type="ARBA" id="ARBA00004141"/>
    </source>
</evidence>
<feature type="transmembrane region" description="Helical" evidence="6">
    <location>
        <begin position="128"/>
        <end position="148"/>
    </location>
</feature>
<proteinExistence type="inferred from homology"/>
<dbReference type="Proteomes" id="UP000235371">
    <property type="component" value="Unassembled WGS sequence"/>
</dbReference>
<dbReference type="EMBL" id="KZ613895">
    <property type="protein sequence ID" value="PMD52930.1"/>
    <property type="molecule type" value="Genomic_DNA"/>
</dbReference>
<accession>A0A2J6SQA7</accession>
<evidence type="ECO:0000313" key="9">
    <source>
        <dbReference type="Proteomes" id="UP000235371"/>
    </source>
</evidence>
<dbReference type="RefSeq" id="XP_024729834.1">
    <property type="nucleotide sequence ID" value="XM_024888085.1"/>
</dbReference>
<reference evidence="8 9" key="1">
    <citation type="submission" date="2016-04" db="EMBL/GenBank/DDBJ databases">
        <title>A degradative enzymes factory behind the ericoid mycorrhizal symbiosis.</title>
        <authorList>
            <consortium name="DOE Joint Genome Institute"/>
            <person name="Martino E."/>
            <person name="Morin E."/>
            <person name="Grelet G."/>
            <person name="Kuo A."/>
            <person name="Kohler A."/>
            <person name="Daghino S."/>
            <person name="Barry K."/>
            <person name="Choi C."/>
            <person name="Cichocki N."/>
            <person name="Clum A."/>
            <person name="Copeland A."/>
            <person name="Hainaut M."/>
            <person name="Haridas S."/>
            <person name="Labutti K."/>
            <person name="Lindquist E."/>
            <person name="Lipzen A."/>
            <person name="Khouja H.-R."/>
            <person name="Murat C."/>
            <person name="Ohm R."/>
            <person name="Olson A."/>
            <person name="Spatafora J."/>
            <person name="Veneault-Fourrey C."/>
            <person name="Henrissat B."/>
            <person name="Grigoriev I."/>
            <person name="Martin F."/>
            <person name="Perotto S."/>
        </authorList>
    </citation>
    <scope>NUCLEOTIDE SEQUENCE [LARGE SCALE GENOMIC DNA]</scope>
    <source>
        <strain evidence="8 9">E</strain>
    </source>
</reference>
<name>A0A2J6SQA7_9HELO</name>
<dbReference type="InterPro" id="IPR049326">
    <property type="entry name" value="Rhodopsin_dom_fungi"/>
</dbReference>
<evidence type="ECO:0000256" key="2">
    <source>
        <dbReference type="ARBA" id="ARBA00022692"/>
    </source>
</evidence>
<feature type="transmembrane region" description="Helical" evidence="6">
    <location>
        <begin position="94"/>
        <end position="116"/>
    </location>
</feature>
<dbReference type="STRING" id="1095630.A0A2J6SQA7"/>
<evidence type="ECO:0000256" key="3">
    <source>
        <dbReference type="ARBA" id="ARBA00022989"/>
    </source>
</evidence>
<feature type="domain" description="Rhodopsin" evidence="7">
    <location>
        <begin position="34"/>
        <end position="166"/>
    </location>
</feature>
<dbReference type="GO" id="GO:0016020">
    <property type="term" value="C:membrane"/>
    <property type="evidence" value="ECO:0007669"/>
    <property type="project" value="UniProtKB-SubCell"/>
</dbReference>
<organism evidence="8 9">
    <name type="scientific">Hyaloscypha bicolor E</name>
    <dbReference type="NCBI Taxonomy" id="1095630"/>
    <lineage>
        <taxon>Eukaryota</taxon>
        <taxon>Fungi</taxon>
        <taxon>Dikarya</taxon>
        <taxon>Ascomycota</taxon>
        <taxon>Pezizomycotina</taxon>
        <taxon>Leotiomycetes</taxon>
        <taxon>Helotiales</taxon>
        <taxon>Hyaloscyphaceae</taxon>
        <taxon>Hyaloscypha</taxon>
        <taxon>Hyaloscypha bicolor</taxon>
    </lineage>
</organism>
<dbReference type="OrthoDB" id="444631at2759"/>
<keyword evidence="4 6" id="KW-0472">Membrane</keyword>
<evidence type="ECO:0000259" key="7">
    <source>
        <dbReference type="Pfam" id="PF20684"/>
    </source>
</evidence>
<comment type="similarity">
    <text evidence="5">Belongs to the SAT4 family.</text>
</comment>
<feature type="transmembrane region" description="Helical" evidence="6">
    <location>
        <begin position="53"/>
        <end position="74"/>
    </location>
</feature>
<dbReference type="AlphaFoldDB" id="A0A2J6SQA7"/>
<evidence type="ECO:0000256" key="4">
    <source>
        <dbReference type="ARBA" id="ARBA00023136"/>
    </source>
</evidence>
<dbReference type="InterPro" id="IPR052337">
    <property type="entry name" value="SAT4-like"/>
</dbReference>
<dbReference type="GeneID" id="36596161"/>
<keyword evidence="9" id="KW-1185">Reference proteome</keyword>
<keyword evidence="3 6" id="KW-1133">Transmembrane helix</keyword>
<protein>
    <recommendedName>
        <fullName evidence="7">Rhodopsin domain-containing protein</fullName>
    </recommendedName>
</protein>